<feature type="compositionally biased region" description="Basic residues" evidence="1">
    <location>
        <begin position="84"/>
        <end position="95"/>
    </location>
</feature>
<evidence type="ECO:0000256" key="1">
    <source>
        <dbReference type="SAM" id="MobiDB-lite"/>
    </source>
</evidence>
<dbReference type="EMBL" id="BGZK01002062">
    <property type="protein sequence ID" value="GBP90151.1"/>
    <property type="molecule type" value="Genomic_DNA"/>
</dbReference>
<evidence type="ECO:0000313" key="3">
    <source>
        <dbReference type="Proteomes" id="UP000299102"/>
    </source>
</evidence>
<keyword evidence="3" id="KW-1185">Reference proteome</keyword>
<organism evidence="2 3">
    <name type="scientific">Eumeta variegata</name>
    <name type="common">Bagworm moth</name>
    <name type="synonym">Eumeta japonica</name>
    <dbReference type="NCBI Taxonomy" id="151549"/>
    <lineage>
        <taxon>Eukaryota</taxon>
        <taxon>Metazoa</taxon>
        <taxon>Ecdysozoa</taxon>
        <taxon>Arthropoda</taxon>
        <taxon>Hexapoda</taxon>
        <taxon>Insecta</taxon>
        <taxon>Pterygota</taxon>
        <taxon>Neoptera</taxon>
        <taxon>Endopterygota</taxon>
        <taxon>Lepidoptera</taxon>
        <taxon>Glossata</taxon>
        <taxon>Ditrysia</taxon>
        <taxon>Tineoidea</taxon>
        <taxon>Psychidae</taxon>
        <taxon>Oiketicinae</taxon>
        <taxon>Eumeta</taxon>
    </lineage>
</organism>
<gene>
    <name evidence="2" type="ORF">EVAR_65402_1</name>
</gene>
<feature type="region of interest" description="Disordered" evidence="1">
    <location>
        <begin position="71"/>
        <end position="101"/>
    </location>
</feature>
<dbReference type="Proteomes" id="UP000299102">
    <property type="component" value="Unassembled WGS sequence"/>
</dbReference>
<name>A0A4C1ZMN2_EUMVA</name>
<comment type="caution">
    <text evidence="2">The sequence shown here is derived from an EMBL/GenBank/DDBJ whole genome shotgun (WGS) entry which is preliminary data.</text>
</comment>
<sequence length="101" mass="11089">MHRRILLLCLDAKIHMRRRSPRPPPARAQATRHPSSILHLITLTASNIPSVTDRALPTFVRLMRDNISCGVAGAGAGVTGQSRKSARAVSRRRTPRPPTPL</sequence>
<reference evidence="2 3" key="1">
    <citation type="journal article" date="2019" name="Commun. Biol.">
        <title>The bagworm genome reveals a unique fibroin gene that provides high tensile strength.</title>
        <authorList>
            <person name="Kono N."/>
            <person name="Nakamura H."/>
            <person name="Ohtoshi R."/>
            <person name="Tomita M."/>
            <person name="Numata K."/>
            <person name="Arakawa K."/>
        </authorList>
    </citation>
    <scope>NUCLEOTIDE SEQUENCE [LARGE SCALE GENOMIC DNA]</scope>
</reference>
<evidence type="ECO:0000313" key="2">
    <source>
        <dbReference type="EMBL" id="GBP90151.1"/>
    </source>
</evidence>
<protein>
    <submittedName>
        <fullName evidence="2">Uncharacterized protein</fullName>
    </submittedName>
</protein>
<dbReference type="AlphaFoldDB" id="A0A4C1ZMN2"/>
<accession>A0A4C1ZMN2</accession>
<proteinExistence type="predicted"/>